<evidence type="ECO:0000313" key="7">
    <source>
        <dbReference type="Proteomes" id="UP000069906"/>
    </source>
</evidence>
<dbReference type="AlphaFoldDB" id="A0A0F7P950"/>
<name>A0A0F7P950_9EURY</name>
<dbReference type="PANTHER" id="PTHR12818:SF0">
    <property type="entry name" value="TRNA (ADENINE(37)-N6)-METHYLTRANSFERASE"/>
    <property type="match status" value="1"/>
</dbReference>
<dbReference type="PANTHER" id="PTHR12818">
    <property type="entry name" value="TRNA (ADENINE(37)-N6)-METHYLTRANSFERASE"/>
    <property type="match status" value="1"/>
</dbReference>
<reference evidence="5 6" key="3">
    <citation type="journal article" date="2016" name="Stand. Genomic Sci.">
        <title>Complete genome sequence of 'Halanaeroarchaeum sulfurireducens' M27-SA2, a sulfur-reducing and acetate-oxidizing haloarchaeon from the deep-sea hypersaline anoxic lake Medee.</title>
        <authorList>
            <person name="Messina E."/>
            <person name="Sorokin D.Y."/>
            <person name="Kublanov I.V."/>
            <person name="Toshchakov S."/>
            <person name="Lopatina A."/>
            <person name="Arcadi E."/>
            <person name="Smedile F."/>
            <person name="La Spada G."/>
            <person name="La Cono V."/>
            <person name="Yakimov M.M."/>
        </authorList>
    </citation>
    <scope>NUCLEOTIDE SEQUENCE [LARGE SCALE GENOMIC DNA]</scope>
    <source>
        <strain evidence="5 6">M27-SA2</strain>
    </source>
</reference>
<dbReference type="InterPro" id="IPR023370">
    <property type="entry name" value="TrmO-like_N"/>
</dbReference>
<evidence type="ECO:0000256" key="2">
    <source>
        <dbReference type="ARBA" id="ARBA00033753"/>
    </source>
</evidence>
<dbReference type="OrthoDB" id="40408at2157"/>
<dbReference type="EMBL" id="CP008874">
    <property type="protein sequence ID" value="AKH97282.1"/>
    <property type="molecule type" value="Genomic_DNA"/>
</dbReference>
<reference evidence="6" key="2">
    <citation type="submission" date="2015-05" db="EMBL/GenBank/DDBJ databases">
        <title>Complete genome sequence of Halanaeroarchaeum sulfurireducens type strain M27-SA2, a sulfate-reducer haloarchaeon from marine anoxic lake Medee.</title>
        <authorList>
            <person name="Messina E."/>
            <person name="Kublanov I.V."/>
            <person name="Toshchakov S."/>
            <person name="Arcadi E."/>
            <person name="La Spada G."/>
            <person name="La Cono V."/>
            <person name="Yakimov M.M."/>
        </authorList>
    </citation>
    <scope>NUCLEOTIDE SEQUENCE [LARGE SCALE GENOMIC DNA]</scope>
    <source>
        <strain evidence="6">M27-SA2</strain>
    </source>
</reference>
<evidence type="ECO:0000313" key="4">
    <source>
        <dbReference type="EMBL" id="AKH97282.1"/>
    </source>
</evidence>
<dbReference type="Proteomes" id="UP000069906">
    <property type="component" value="Chromosome"/>
</dbReference>
<keyword evidence="7" id="KW-1185">Reference proteome</keyword>
<dbReference type="Pfam" id="PF01980">
    <property type="entry name" value="TrmO_N"/>
    <property type="match status" value="1"/>
</dbReference>
<dbReference type="PROSITE" id="PS51668">
    <property type="entry name" value="TSAA_2"/>
    <property type="match status" value="1"/>
</dbReference>
<dbReference type="Proteomes" id="UP000060390">
    <property type="component" value="Chromosome"/>
</dbReference>
<dbReference type="CDD" id="cd09281">
    <property type="entry name" value="UPF0066"/>
    <property type="match status" value="1"/>
</dbReference>
<dbReference type="HOGENOM" id="CLU_013458_2_0_2"/>
<dbReference type="InterPro" id="IPR036414">
    <property type="entry name" value="YaeB_N_sf"/>
</dbReference>
<feature type="domain" description="TsaA-like" evidence="3">
    <location>
        <begin position="6"/>
        <end position="137"/>
    </location>
</feature>
<dbReference type="InterPro" id="IPR036413">
    <property type="entry name" value="YaeB-like_sf"/>
</dbReference>
<dbReference type="EMBL" id="CP011564">
    <property type="protein sequence ID" value="ALG81684.1"/>
    <property type="molecule type" value="Genomic_DNA"/>
</dbReference>
<accession>A0A0F7P950</accession>
<dbReference type="Gene3D" id="2.40.30.70">
    <property type="entry name" value="YaeB-like"/>
    <property type="match status" value="1"/>
</dbReference>
<dbReference type="NCBIfam" id="TIGR00104">
    <property type="entry name" value="tRNA_TsaA"/>
    <property type="match status" value="1"/>
</dbReference>
<proteinExistence type="inferred from homology"/>
<dbReference type="SUPFAM" id="SSF118196">
    <property type="entry name" value="YaeB-like"/>
    <property type="match status" value="1"/>
</dbReference>
<gene>
    <name evidence="5" type="ORF">HLASA_0784</name>
    <name evidence="4" type="ORF">HLASF_0787</name>
</gene>
<protein>
    <recommendedName>
        <fullName evidence="3">TsaA-like domain-containing protein</fullName>
    </recommendedName>
</protein>
<sequence length="149" mass="15941">MSRVVYEPIGYVESPFVDPAAVPRPASDQVEASGAVVIEDEYEAGLEGLADFSHVVLVSHLHETEGHRLQVHPKGNDLEVGIFATSGPLRPNPIGLSVVALESIDGTRLSVANLDLVDDTPILDVKPFAPKVDVSTLDIGWMDESLTDS</sequence>
<dbReference type="KEGG" id="hsf:HLASA_0784"/>
<evidence type="ECO:0000313" key="6">
    <source>
        <dbReference type="Proteomes" id="UP000060390"/>
    </source>
</evidence>
<organism evidence="4 7">
    <name type="scientific">Halanaeroarchaeum sulfurireducens</name>
    <dbReference type="NCBI Taxonomy" id="1604004"/>
    <lineage>
        <taxon>Archaea</taxon>
        <taxon>Methanobacteriati</taxon>
        <taxon>Methanobacteriota</taxon>
        <taxon>Stenosarchaea group</taxon>
        <taxon>Halobacteria</taxon>
        <taxon>Halobacteriales</taxon>
        <taxon>Halobacteriaceae</taxon>
        <taxon>Halanaeroarchaeum</taxon>
    </lineage>
</organism>
<keyword evidence="1" id="KW-0949">S-adenosyl-L-methionine</keyword>
<dbReference type="RefSeq" id="WP_050048067.1">
    <property type="nucleotide sequence ID" value="NZ_CP008874.1"/>
</dbReference>
<evidence type="ECO:0000256" key="1">
    <source>
        <dbReference type="ARBA" id="ARBA00022691"/>
    </source>
</evidence>
<reference evidence="4 7" key="1">
    <citation type="journal article" date="2015" name="ISME J.">
        <title>Elemental sulfur and acetate can support life of a novel strictly anaerobic haloarchaeon.</title>
        <authorList>
            <person name="Sorokin D.Y."/>
            <person name="Kublanov I.V."/>
            <person name="Gavrilov S.N."/>
            <person name="Rojo D."/>
            <person name="Roman P."/>
            <person name="Golyshin P.N."/>
            <person name="Slepak V.Z."/>
            <person name="Smedile F."/>
            <person name="Ferrer M."/>
            <person name="Messina E."/>
            <person name="La Cono V."/>
            <person name="Yakimov M.M."/>
        </authorList>
    </citation>
    <scope>NUCLEOTIDE SEQUENCE [LARGE SCALE GENOMIC DNA]</scope>
    <source>
        <strain evidence="4 7">HSR2</strain>
    </source>
</reference>
<evidence type="ECO:0000313" key="5">
    <source>
        <dbReference type="EMBL" id="ALG81684.1"/>
    </source>
</evidence>
<dbReference type="KEGG" id="hsu:HLASF_0787"/>
<dbReference type="InterPro" id="IPR040372">
    <property type="entry name" value="YaeB-like"/>
</dbReference>
<dbReference type="PATRIC" id="fig|1604004.4.peg.824"/>
<dbReference type="GeneID" id="26010147"/>
<evidence type="ECO:0000259" key="3">
    <source>
        <dbReference type="PROSITE" id="PS51668"/>
    </source>
</evidence>
<comment type="similarity">
    <text evidence="2">Belongs to the tRNA methyltransferase O family.</text>
</comment>